<dbReference type="RefSeq" id="YP_010185243.1">
    <property type="nucleotide sequence ID" value="NC_058314.1"/>
</dbReference>
<dbReference type="GO" id="GO:0016984">
    <property type="term" value="F:ribulose-bisphosphate carboxylase activity"/>
    <property type="evidence" value="ECO:0007669"/>
    <property type="project" value="UniProtKB-UniRule"/>
</dbReference>
<evidence type="ECO:0000256" key="3">
    <source>
        <dbReference type="HAMAP-Rule" id="MF_00859"/>
    </source>
</evidence>
<dbReference type="GO" id="GO:0019253">
    <property type="term" value="P:reductive pentose-phosphate cycle"/>
    <property type="evidence" value="ECO:0007669"/>
    <property type="project" value="UniProtKB-UniRule"/>
</dbReference>
<gene>
    <name evidence="3 6" type="primary">rbcS</name>
    <name evidence="4" type="synonym">RBCS</name>
</gene>
<name>A0A8E6D6I1_9PHAE</name>
<dbReference type="PANTHER" id="PTHR31262">
    <property type="entry name" value="RIBULOSE BISPHOSPHATE CARBOXYLASE SMALL CHAIN 1, CHLOROPLASTIC"/>
    <property type="match status" value="1"/>
</dbReference>
<reference evidence="6" key="1">
    <citation type="submission" date="2021-03" db="EMBL/GenBank/DDBJ databases">
        <title>The complete chloroplast genome of Ishige okamurae.</title>
        <authorList>
            <person name="Wang X."/>
        </authorList>
    </citation>
    <scope>NUCLEOTIDE SEQUENCE</scope>
</reference>
<dbReference type="AlphaFoldDB" id="A0A8E6D6I1"/>
<evidence type="ECO:0000256" key="1">
    <source>
        <dbReference type="ARBA" id="ARBA00022531"/>
    </source>
</evidence>
<keyword evidence="4 6" id="KW-0934">Plastid</keyword>
<dbReference type="SMART" id="SM00961">
    <property type="entry name" value="RuBisCO_small"/>
    <property type="match status" value="1"/>
</dbReference>
<dbReference type="GeneID" id="68216421"/>
<dbReference type="HAMAP" id="MF_00859">
    <property type="entry name" value="RuBisCO_S_bact"/>
    <property type="match status" value="1"/>
</dbReference>
<feature type="domain" description="Ribulose bisphosphate carboxylase small subunit" evidence="5">
    <location>
        <begin position="5"/>
        <end position="104"/>
    </location>
</feature>
<proteinExistence type="inferred from homology"/>
<organism evidence="6">
    <name type="scientific">Ishige okamurae</name>
    <dbReference type="NCBI Taxonomy" id="233772"/>
    <lineage>
        <taxon>Eukaryota</taxon>
        <taxon>Sar</taxon>
        <taxon>Stramenopiles</taxon>
        <taxon>Ochrophyta</taxon>
        <taxon>PX clade</taxon>
        <taxon>Phaeophyceae</taxon>
        <taxon>Ectocarpales</taxon>
        <taxon>Ishigeaceae</taxon>
        <taxon>Ishige</taxon>
    </lineage>
</organism>
<comment type="miscellaneous">
    <text evidence="3">The basic functional RuBisCO is composed of a large chain homodimer in a 'head-to-tail' conformation. In form I RuBisCO this homodimer is arranged in a barrel-like tetramer with the small subunits forming a tetrameric 'cap' on each end of the 'barrel'.</text>
</comment>
<comment type="similarity">
    <text evidence="3">Belongs to the RuBisCO small chain family.</text>
</comment>
<keyword evidence="1 3" id="KW-0602">Photosynthesis</keyword>
<dbReference type="InterPro" id="IPR024681">
    <property type="entry name" value="RuBisCO_ssu"/>
</dbReference>
<sequence>MVRLTQGCFSFLPDLTDDQIKKQVDYAISKGWAVSVEWTDDPHPRNSYWELWGLPLFDVKDSAALMYELAECRRVNPEGYIKINAFDASIGTESCALSFIVQRPSEEPGFYLERNEVQGRNIQYTISSYAVQARPSGDRY</sequence>
<accession>A0A8E6D6I1</accession>
<comment type="subunit">
    <text evidence="2 3">Heterohexadecamer of 8 large and 8 small subunits.</text>
</comment>
<keyword evidence="3" id="KW-0601">Photorespiration</keyword>
<evidence type="ECO:0000256" key="4">
    <source>
        <dbReference type="HAMAP-Rule" id="MF_00860"/>
    </source>
</evidence>
<evidence type="ECO:0000259" key="5">
    <source>
        <dbReference type="SMART" id="SM00961"/>
    </source>
</evidence>
<protein>
    <recommendedName>
        <fullName evidence="3 4">Multifunctional fusion protein</fullName>
    </recommendedName>
    <domain>
        <recommendedName>
            <fullName evidence="3">Ribulose bisphosphate carboxylase small subunit</fullName>
            <shortName evidence="3">RuBisCO small subunit</shortName>
        </recommendedName>
    </domain>
    <domain>
        <recommendedName>
            <fullName evidence="4">Ribulose bisphosphate carboxylase small subunit, chloroplastic</fullName>
        </recommendedName>
    </domain>
</protein>
<dbReference type="GO" id="GO:0009507">
    <property type="term" value="C:chloroplast"/>
    <property type="evidence" value="ECO:0007669"/>
    <property type="project" value="UniProtKB-SubCell"/>
</dbReference>
<dbReference type="InterPro" id="IPR000894">
    <property type="entry name" value="RuBisCO_ssu_dom"/>
</dbReference>
<keyword evidence="3" id="KW-0120">Carbon dioxide fixation</keyword>
<keyword evidence="3 6" id="KW-0150">Chloroplast</keyword>
<evidence type="ECO:0000313" key="6">
    <source>
        <dbReference type="EMBL" id="QVJ99587.1"/>
    </source>
</evidence>
<geneLocation type="chloroplast" evidence="6"/>
<dbReference type="CDD" id="cd03527">
    <property type="entry name" value="RuBisCO_small"/>
    <property type="match status" value="1"/>
</dbReference>
<dbReference type="Pfam" id="PF00101">
    <property type="entry name" value="RuBisCO_small"/>
    <property type="match status" value="1"/>
</dbReference>
<evidence type="ECO:0000256" key="2">
    <source>
        <dbReference type="ARBA" id="ARBA00038826"/>
    </source>
</evidence>
<comment type="function">
    <text evidence="4">RuBisCO catalyzes two reactions: the carboxylation of D-ribulose 1,5-bisphosphate, the primary event in carbon dioxide fixation, as well as the oxidative fragmentation of the pentose substrate. Both reactions occur simultaneously and in competition at the same active site. Although the small subunit is not catalytic it is essential for maximal activity.</text>
</comment>
<comment type="function">
    <text evidence="3">RuBisCO catalyzes two reactions: the carboxylation of D-ribulose 1,5-bisphosphate, the primary event in carbon dioxide fixation, as well as the oxidative fragmentation of the pentose substrate in the photorespiration process. Both reactions occur simultaneously and in competition at the same active site. Although the small subunit is not catalytic it is essential for maximal activity.</text>
</comment>
<dbReference type="EMBL" id="MW762687">
    <property type="protein sequence ID" value="QVJ99587.1"/>
    <property type="molecule type" value="Genomic_DNA"/>
</dbReference>
<comment type="subcellular location">
    <subcellularLocation>
        <location evidence="3">Plastid</location>
        <location evidence="3">Chloroplast</location>
    </subcellularLocation>
</comment>
<dbReference type="PANTHER" id="PTHR31262:SF23">
    <property type="entry name" value="RIBULOSE BISPHOSPHATE CARBOXYLASE SMALL SUBUNIT"/>
    <property type="match status" value="1"/>
</dbReference>
<keyword evidence="3" id="KW-0113">Calvin cycle</keyword>